<organism evidence="1">
    <name type="scientific">marine sediment metagenome</name>
    <dbReference type="NCBI Taxonomy" id="412755"/>
    <lineage>
        <taxon>unclassified sequences</taxon>
        <taxon>metagenomes</taxon>
        <taxon>ecological metagenomes</taxon>
    </lineage>
</organism>
<protein>
    <submittedName>
        <fullName evidence="1">Uncharacterized protein</fullName>
    </submittedName>
</protein>
<proteinExistence type="predicted"/>
<accession>A0A0F8ZL09</accession>
<dbReference type="EMBL" id="LAZR01059774">
    <property type="protein sequence ID" value="KKK67094.1"/>
    <property type="molecule type" value="Genomic_DNA"/>
</dbReference>
<evidence type="ECO:0000313" key="1">
    <source>
        <dbReference type="EMBL" id="KKK67094.1"/>
    </source>
</evidence>
<sequence>MSKGTDYKVEKKDEVRKLSKGGELETWFRIFATSKGGTYFHVDIIEDQLDNADAILTTRAKKLDAI</sequence>
<name>A0A0F8ZL09_9ZZZZ</name>
<gene>
    <name evidence="1" type="ORF">LCGC14_2957520</name>
</gene>
<dbReference type="AlphaFoldDB" id="A0A0F8ZL09"/>
<reference evidence="1" key="1">
    <citation type="journal article" date="2015" name="Nature">
        <title>Complex archaea that bridge the gap between prokaryotes and eukaryotes.</title>
        <authorList>
            <person name="Spang A."/>
            <person name="Saw J.H."/>
            <person name="Jorgensen S.L."/>
            <person name="Zaremba-Niedzwiedzka K."/>
            <person name="Martijn J."/>
            <person name="Lind A.E."/>
            <person name="van Eijk R."/>
            <person name="Schleper C."/>
            <person name="Guy L."/>
            <person name="Ettema T.J."/>
        </authorList>
    </citation>
    <scope>NUCLEOTIDE SEQUENCE</scope>
</reference>
<comment type="caution">
    <text evidence="1">The sequence shown here is derived from an EMBL/GenBank/DDBJ whole genome shotgun (WGS) entry which is preliminary data.</text>
</comment>